<organism evidence="2 3">
    <name type="scientific">Natrinema salsiterrestre</name>
    <dbReference type="NCBI Taxonomy" id="2950540"/>
    <lineage>
        <taxon>Archaea</taxon>
        <taxon>Methanobacteriati</taxon>
        <taxon>Methanobacteriota</taxon>
        <taxon>Stenosarchaea group</taxon>
        <taxon>Halobacteria</taxon>
        <taxon>Halobacteriales</taxon>
        <taxon>Natrialbaceae</taxon>
        <taxon>Natrinema</taxon>
    </lineage>
</organism>
<protein>
    <submittedName>
        <fullName evidence="2">Group I intron-associated PD-(D/E)XK endonuclease</fullName>
    </submittedName>
</protein>
<name>A0A9Q4Q4Q0_9EURY</name>
<keyword evidence="2" id="KW-0378">Hydrolase</keyword>
<dbReference type="Proteomes" id="UP001154061">
    <property type="component" value="Unassembled WGS sequence"/>
</dbReference>
<gene>
    <name evidence="2" type="ORF">NDI89_17770</name>
</gene>
<dbReference type="GO" id="GO:0004519">
    <property type="term" value="F:endonuclease activity"/>
    <property type="evidence" value="ECO:0007669"/>
    <property type="project" value="UniProtKB-KW"/>
</dbReference>
<feature type="domain" description="PD(D/E)XK endonuclease" evidence="1">
    <location>
        <begin position="3"/>
        <end position="132"/>
    </location>
</feature>
<dbReference type="InterPro" id="IPR011856">
    <property type="entry name" value="tRNA_endonuc-like_dom_sf"/>
</dbReference>
<dbReference type="Gene3D" id="3.40.1350.10">
    <property type="match status" value="1"/>
</dbReference>
<dbReference type="InterPro" id="IPR021671">
    <property type="entry name" value="PD(D/E)XK_Endonuc"/>
</dbReference>
<dbReference type="GO" id="GO:0003676">
    <property type="term" value="F:nucleic acid binding"/>
    <property type="evidence" value="ECO:0007669"/>
    <property type="project" value="InterPro"/>
</dbReference>
<evidence type="ECO:0000313" key="2">
    <source>
        <dbReference type="EMBL" id="MDF9747438.1"/>
    </source>
</evidence>
<dbReference type="Pfam" id="PF11645">
    <property type="entry name" value="PDDEXK_5"/>
    <property type="match status" value="1"/>
</dbReference>
<comment type="caution">
    <text evidence="2">The sequence shown here is derived from an EMBL/GenBank/DDBJ whole genome shotgun (WGS) entry which is preliminary data.</text>
</comment>
<dbReference type="EMBL" id="JAMQOT010000007">
    <property type="protein sequence ID" value="MDF9747438.1"/>
    <property type="molecule type" value="Genomic_DNA"/>
</dbReference>
<evidence type="ECO:0000313" key="3">
    <source>
        <dbReference type="Proteomes" id="UP001154061"/>
    </source>
</evidence>
<accession>A0A9Q4Q4Q0</accession>
<keyword evidence="2" id="KW-0540">Nuclease</keyword>
<keyword evidence="2" id="KW-0255">Endonuclease</keyword>
<reference evidence="2" key="1">
    <citation type="submission" date="2022-06" db="EMBL/GenBank/DDBJ databases">
        <title>Natrinema sp. a new haloarchaeum isolate from saline soil.</title>
        <authorList>
            <person name="Strakova D."/>
            <person name="Galisteo C."/>
            <person name="Sanchez-Porro C."/>
            <person name="Ventosa A."/>
        </authorList>
    </citation>
    <scope>NUCLEOTIDE SEQUENCE</scope>
    <source>
        <strain evidence="2">S1CR25-10</strain>
    </source>
</reference>
<proteinExistence type="predicted"/>
<dbReference type="RefSeq" id="WP_277523452.1">
    <property type="nucleotide sequence ID" value="NZ_JAMQOT010000007.1"/>
</dbReference>
<evidence type="ECO:0000259" key="1">
    <source>
        <dbReference type="Pfam" id="PF11645"/>
    </source>
</evidence>
<sequence>MRNSKAVGDETEARAVAELVACGYSVSVPFGDNDKYDLIVDDGTELHRIQCKTGWSNKAETLRFNTHSQTTKNGVYHEETYHGLIDAFLVYYPENEQLYWIDAVDATEQKMELRFESEIDHPSINWANEYEFDGDIP</sequence>
<dbReference type="AlphaFoldDB" id="A0A9Q4Q4Q0"/>
<keyword evidence="3" id="KW-1185">Reference proteome</keyword>